<dbReference type="EMBL" id="SSTG01000016">
    <property type="protein sequence ID" value="THG54519.1"/>
    <property type="molecule type" value="Genomic_DNA"/>
</dbReference>
<keyword evidence="2" id="KW-1185">Reference proteome</keyword>
<name>A0AC61S740_9BACT</name>
<evidence type="ECO:0000313" key="1">
    <source>
        <dbReference type="EMBL" id="THG54519.1"/>
    </source>
</evidence>
<reference evidence="1" key="1">
    <citation type="submission" date="2019-04" db="EMBL/GenBank/DDBJ databases">
        <title>Microbes associate with the intestines of laboratory mice.</title>
        <authorList>
            <person name="Navarre W."/>
            <person name="Wong E."/>
            <person name="Huang K.C."/>
            <person name="Tropini C."/>
            <person name="Ng K."/>
            <person name="Yu B."/>
        </authorList>
    </citation>
    <scope>NUCLEOTIDE SEQUENCE</scope>
    <source>
        <strain evidence="1">NM86_A22</strain>
    </source>
</reference>
<evidence type="ECO:0000313" key="2">
    <source>
        <dbReference type="Proteomes" id="UP000305401"/>
    </source>
</evidence>
<sequence>MSRIIITLPQLADAISRATNIPAPEAEKFVIALVDEISSKLAAGEHVDVPGLGVFAVGGLDNNTVVWKPCAELEKDVNAPFAFFEPVELADGMSELELDCGSVEDTYSSNEIETVSDNEHNSVVADSDYHEPLSVMDDEVSEALDATSQSGEEQADIEKEPENEECEAVNLESLHETIEPDEELPYEKPRRGRFGWIEFLMGMAIGLIIGFVAAIYSPNPQLMPLREALSGKHFQAGDSIPVPVVDYADSVTVYTDSVSVAADSARLSNPVRENIDSLQKSGESPNRFDTVTSARFLTTMARQYYGDYHFWVYIYLYNKDIIKDPDLIPSGTSVKIPDASVYGIDAGSPQSIAKAQALIDSLQKNR</sequence>
<protein>
    <submittedName>
        <fullName evidence="1">HU family DNA-binding protein</fullName>
    </submittedName>
</protein>
<keyword evidence="1" id="KW-0238">DNA-binding</keyword>
<dbReference type="Proteomes" id="UP000305401">
    <property type="component" value="Unassembled WGS sequence"/>
</dbReference>
<gene>
    <name evidence="1" type="ORF">E5990_02560</name>
</gene>
<accession>A0AC61S740</accession>
<comment type="caution">
    <text evidence="1">The sequence shown here is derived from an EMBL/GenBank/DDBJ whole genome shotgun (WGS) entry which is preliminary data.</text>
</comment>
<proteinExistence type="predicted"/>
<organism evidence="1 2">
    <name type="scientific">Muribaculum caecicola</name>
    <dbReference type="NCBI Taxonomy" id="3038144"/>
    <lineage>
        <taxon>Bacteria</taxon>
        <taxon>Pseudomonadati</taxon>
        <taxon>Bacteroidota</taxon>
        <taxon>Bacteroidia</taxon>
        <taxon>Bacteroidales</taxon>
        <taxon>Muribaculaceae</taxon>
        <taxon>Muribaculum</taxon>
    </lineage>
</organism>